<dbReference type="RefSeq" id="WP_052258108.1">
    <property type="nucleotide sequence ID" value="NZ_CP142381.1"/>
</dbReference>
<organism evidence="1 2">
    <name type="scientific">Chromobacterium subtsugae</name>
    <dbReference type="NCBI Taxonomy" id="251747"/>
    <lineage>
        <taxon>Bacteria</taxon>
        <taxon>Pseudomonadati</taxon>
        <taxon>Pseudomonadota</taxon>
        <taxon>Betaproteobacteria</taxon>
        <taxon>Neisseriales</taxon>
        <taxon>Chromobacteriaceae</taxon>
        <taxon>Chromobacterium</taxon>
    </lineage>
</organism>
<evidence type="ECO:0000313" key="2">
    <source>
        <dbReference type="Proteomes" id="UP000711178"/>
    </source>
</evidence>
<accession>A0ABS7FDD3</accession>
<dbReference type="Proteomes" id="UP000711178">
    <property type="component" value="Unassembled WGS sequence"/>
</dbReference>
<name>A0ABS7FDD3_9NEIS</name>
<dbReference type="EMBL" id="JAHDTB010000008">
    <property type="protein sequence ID" value="MBW8288094.1"/>
    <property type="molecule type" value="Genomic_DNA"/>
</dbReference>
<reference evidence="1 2" key="1">
    <citation type="submission" date="2021-05" db="EMBL/GenBank/DDBJ databases">
        <title>Draft Whole Genome Sequencing Of Biosensor Chromobacterium violaceum Strain CV026 Reveals A Regulatory RNA In Chromobacterium violaceum Phenotype Regulatory Network.</title>
        <authorList>
            <person name="Hong K.W."/>
            <person name="Chan K.G."/>
            <person name="Chang C.-Y."/>
        </authorList>
    </citation>
    <scope>NUCLEOTIDE SEQUENCE [LARGE SCALE GENOMIC DNA]</scope>
    <source>
        <strain evidence="1 2">ATCC 31532</strain>
    </source>
</reference>
<keyword evidence="2" id="KW-1185">Reference proteome</keyword>
<protein>
    <submittedName>
        <fullName evidence="1">Uncharacterized protein</fullName>
    </submittedName>
</protein>
<dbReference type="GeneID" id="89684637"/>
<proteinExistence type="predicted"/>
<gene>
    <name evidence="1" type="ORF">KIF53_10695</name>
</gene>
<evidence type="ECO:0000313" key="1">
    <source>
        <dbReference type="EMBL" id="MBW8288094.1"/>
    </source>
</evidence>
<sequence length="205" mass="22603">MLIHRQLPAARRESLREQGWPVEAFIHDLHTLQYFFDHVDRPSGVPSLASMVNDGRLLCGDEALAAQAKAMAQAALRRGPPPWDAAARDASRYALTDIVDDIRAPFPDFALRAALAQLLPLLANHYLRGRGLWSAKGKAIARRLAQVDPGYAARFDAAFQLAFHSGETAPLIQLAADTLQADGGWLFQSYQLTTPADWRCEPVYG</sequence>
<comment type="caution">
    <text evidence="1">The sequence shown here is derived from an EMBL/GenBank/DDBJ whole genome shotgun (WGS) entry which is preliminary data.</text>
</comment>